<dbReference type="NCBIfam" id="NF007852">
    <property type="entry name" value="PRK10561.1"/>
    <property type="match status" value="1"/>
</dbReference>
<feature type="domain" description="ABC transmembrane type-1" evidence="11">
    <location>
        <begin position="71"/>
        <end position="283"/>
    </location>
</feature>
<evidence type="ECO:0000256" key="2">
    <source>
        <dbReference type="ARBA" id="ARBA00011557"/>
    </source>
</evidence>
<dbReference type="Gene3D" id="1.10.3720.10">
    <property type="entry name" value="MetI-like"/>
    <property type="match status" value="1"/>
</dbReference>
<dbReference type="PANTHER" id="PTHR43227:SF9">
    <property type="entry name" value="SN-GLYCEROL-3-PHOSPHATE TRANSPORT SYSTEM PERMEASE PROTEIN UGPA"/>
    <property type="match status" value="1"/>
</dbReference>
<dbReference type="SUPFAM" id="SSF161098">
    <property type="entry name" value="MetI-like"/>
    <property type="match status" value="1"/>
</dbReference>
<evidence type="ECO:0000313" key="12">
    <source>
        <dbReference type="EMBL" id="SQD93348.1"/>
    </source>
</evidence>
<feature type="transmembrane region" description="Helical" evidence="10">
    <location>
        <begin position="75"/>
        <end position="97"/>
    </location>
</feature>
<dbReference type="PROSITE" id="PS50928">
    <property type="entry name" value="ABC_TM1"/>
    <property type="match status" value="1"/>
</dbReference>
<dbReference type="GO" id="GO:0055085">
    <property type="term" value="P:transmembrane transport"/>
    <property type="evidence" value="ECO:0007669"/>
    <property type="project" value="InterPro"/>
</dbReference>
<keyword evidence="7 10" id="KW-1133">Transmembrane helix</keyword>
<evidence type="ECO:0000256" key="10">
    <source>
        <dbReference type="RuleBase" id="RU363032"/>
    </source>
</evidence>
<protein>
    <recommendedName>
        <fullName evidence="9">sn-glycerol-3-phosphate transport system permease protein UgpA</fullName>
    </recommendedName>
</protein>
<name>A0A2X3KXK6_9BACT</name>
<dbReference type="OrthoDB" id="9785347at2"/>
<feature type="transmembrane region" description="Helical" evidence="10">
    <location>
        <begin position="266"/>
        <end position="287"/>
    </location>
</feature>
<organism evidence="12 13">
    <name type="scientific">Candidatus Bipolaricaulis anaerobius</name>
    <dbReference type="NCBI Taxonomy" id="2026885"/>
    <lineage>
        <taxon>Bacteria</taxon>
        <taxon>Candidatus Bipolaricaulota</taxon>
        <taxon>Candidatus Bipolaricaulia</taxon>
        <taxon>Candidatus Bipolaricaulales</taxon>
        <taxon>Candidatus Bipolaricaulaceae</taxon>
        <taxon>Candidatus Bipolaricaulis</taxon>
    </lineage>
</organism>
<feature type="transmembrane region" description="Helical" evidence="10">
    <location>
        <begin position="201"/>
        <end position="227"/>
    </location>
</feature>
<sequence>MKGEATFSNKFLPYLLVAPQIIVTAVFFVWPAVQAIQQSVLRSDPFGFHTTFVGLANFKALFADPYYLGAIRLTFVFSAAVVVAALSVGLLLAVMANRPLRGANVYKTLLIWPYALAPAIAGVLWLFLFQPSVGILARALQSIGVHWNYTLNGGQALLIVVLASVWKQVSYNFIFFLAGLQAIPKSLIEAAKVDGAGSTRAFWSIVFPLLAPTTFFLVVMNTVYAFFDTFGAIDALTKGGPGKATETMVYKLYVDGFKNFKINSSAAQSVVLMMVVIVLTAFQFRFIERRVHYV</sequence>
<accession>A0A2X3KXK6</accession>
<dbReference type="KEGG" id="bana:BARAN1_1326"/>
<dbReference type="RefSeq" id="WP_122031812.1">
    <property type="nucleotide sequence ID" value="NZ_LS483254.1"/>
</dbReference>
<evidence type="ECO:0000256" key="1">
    <source>
        <dbReference type="ARBA" id="ARBA00004429"/>
    </source>
</evidence>
<gene>
    <name evidence="12" type="primary">ugpA</name>
    <name evidence="12" type="ORF">BARAN1_1326</name>
</gene>
<dbReference type="CDD" id="cd06261">
    <property type="entry name" value="TM_PBP2"/>
    <property type="match status" value="1"/>
</dbReference>
<dbReference type="EMBL" id="LS483254">
    <property type="protein sequence ID" value="SQD93348.1"/>
    <property type="molecule type" value="Genomic_DNA"/>
</dbReference>
<evidence type="ECO:0000256" key="6">
    <source>
        <dbReference type="ARBA" id="ARBA00022692"/>
    </source>
</evidence>
<dbReference type="AlphaFoldDB" id="A0A2X3KXK6"/>
<comment type="subunit">
    <text evidence="2">The complex is composed of two ATP-binding proteins (UgpC), two transmembrane proteins (UgpA and UgpE) and a solute-binding protein (UgpB).</text>
</comment>
<dbReference type="Pfam" id="PF00528">
    <property type="entry name" value="BPD_transp_1"/>
    <property type="match status" value="1"/>
</dbReference>
<comment type="subcellular location">
    <subcellularLocation>
        <location evidence="1">Cell inner membrane</location>
        <topology evidence="1">Multi-pass membrane protein</topology>
    </subcellularLocation>
    <subcellularLocation>
        <location evidence="10">Cell membrane</location>
        <topology evidence="10">Multi-pass membrane protein</topology>
    </subcellularLocation>
</comment>
<evidence type="ECO:0000256" key="5">
    <source>
        <dbReference type="ARBA" id="ARBA00022519"/>
    </source>
</evidence>
<dbReference type="InterPro" id="IPR035906">
    <property type="entry name" value="MetI-like_sf"/>
</dbReference>
<feature type="transmembrane region" description="Helical" evidence="10">
    <location>
        <begin position="12"/>
        <end position="33"/>
    </location>
</feature>
<dbReference type="PANTHER" id="PTHR43227">
    <property type="entry name" value="BLL4140 PROTEIN"/>
    <property type="match status" value="1"/>
</dbReference>
<evidence type="ECO:0000256" key="7">
    <source>
        <dbReference type="ARBA" id="ARBA00022989"/>
    </source>
</evidence>
<feature type="transmembrane region" description="Helical" evidence="10">
    <location>
        <begin position="109"/>
        <end position="128"/>
    </location>
</feature>
<reference evidence="13" key="1">
    <citation type="submission" date="2018-05" db="EMBL/GenBank/DDBJ databases">
        <authorList>
            <person name="Hao L."/>
        </authorList>
    </citation>
    <scope>NUCLEOTIDE SEQUENCE [LARGE SCALE GENOMIC DNA]</scope>
</reference>
<dbReference type="InterPro" id="IPR050809">
    <property type="entry name" value="UgpAE/MalFG_permease"/>
</dbReference>
<keyword evidence="3 10" id="KW-0813">Transport</keyword>
<comment type="similarity">
    <text evidence="10">Belongs to the binding-protein-dependent transport system permease family.</text>
</comment>
<keyword evidence="8 10" id="KW-0472">Membrane</keyword>
<dbReference type="GO" id="GO:0005886">
    <property type="term" value="C:plasma membrane"/>
    <property type="evidence" value="ECO:0007669"/>
    <property type="project" value="UniProtKB-SubCell"/>
</dbReference>
<evidence type="ECO:0000313" key="13">
    <source>
        <dbReference type="Proteomes" id="UP000249818"/>
    </source>
</evidence>
<evidence type="ECO:0000256" key="9">
    <source>
        <dbReference type="ARBA" id="ARBA00040780"/>
    </source>
</evidence>
<evidence type="ECO:0000256" key="3">
    <source>
        <dbReference type="ARBA" id="ARBA00022448"/>
    </source>
</evidence>
<evidence type="ECO:0000256" key="8">
    <source>
        <dbReference type="ARBA" id="ARBA00023136"/>
    </source>
</evidence>
<keyword evidence="13" id="KW-1185">Reference proteome</keyword>
<dbReference type="Proteomes" id="UP000249818">
    <property type="component" value="Chromosome BARAN1"/>
</dbReference>
<evidence type="ECO:0000259" key="11">
    <source>
        <dbReference type="PROSITE" id="PS50928"/>
    </source>
</evidence>
<keyword evidence="5" id="KW-0997">Cell inner membrane</keyword>
<keyword evidence="6 10" id="KW-0812">Transmembrane</keyword>
<keyword evidence="4" id="KW-1003">Cell membrane</keyword>
<evidence type="ECO:0000256" key="4">
    <source>
        <dbReference type="ARBA" id="ARBA00022475"/>
    </source>
</evidence>
<proteinExistence type="inferred from homology"/>
<dbReference type="InterPro" id="IPR000515">
    <property type="entry name" value="MetI-like"/>
</dbReference>